<dbReference type="GO" id="GO:0003951">
    <property type="term" value="F:NAD+ kinase activity"/>
    <property type="evidence" value="ECO:0007669"/>
    <property type="project" value="UniProtKB-UniRule"/>
</dbReference>
<evidence type="ECO:0000256" key="2">
    <source>
        <dbReference type="ARBA" id="ARBA00022777"/>
    </source>
</evidence>
<feature type="active site" description="Proton acceptor" evidence="6">
    <location>
        <position position="53"/>
    </location>
</feature>
<evidence type="ECO:0000256" key="6">
    <source>
        <dbReference type="HAMAP-Rule" id="MF_00361"/>
    </source>
</evidence>
<dbReference type="GO" id="GO:0051287">
    <property type="term" value="F:NAD binding"/>
    <property type="evidence" value="ECO:0007669"/>
    <property type="project" value="UniProtKB-ARBA"/>
</dbReference>
<dbReference type="EC" id="2.7.1.23" evidence="6"/>
<dbReference type="HAMAP" id="MF_00361">
    <property type="entry name" value="NAD_kinase"/>
    <property type="match status" value="1"/>
</dbReference>
<dbReference type="AlphaFoldDB" id="A0A9D1VUF0"/>
<dbReference type="GO" id="GO:0046872">
    <property type="term" value="F:metal ion binding"/>
    <property type="evidence" value="ECO:0007669"/>
    <property type="project" value="UniProtKB-UniRule"/>
</dbReference>
<feature type="binding site" evidence="6">
    <location>
        <position position="58"/>
    </location>
    <ligand>
        <name>NAD(+)</name>
        <dbReference type="ChEBI" id="CHEBI:57540"/>
    </ligand>
</feature>
<evidence type="ECO:0000256" key="4">
    <source>
        <dbReference type="ARBA" id="ARBA00023027"/>
    </source>
</evidence>
<keyword evidence="4 6" id="KW-0520">NAD</keyword>
<name>A0A9D1VUF0_9FIRM</name>
<dbReference type="Pfam" id="PF20143">
    <property type="entry name" value="NAD_kinase_C"/>
    <property type="match status" value="1"/>
</dbReference>
<dbReference type="Gene3D" id="3.40.50.10330">
    <property type="entry name" value="Probable inorganic polyphosphate/atp-NAD kinase, domain 1"/>
    <property type="match status" value="1"/>
</dbReference>
<evidence type="ECO:0000256" key="1">
    <source>
        <dbReference type="ARBA" id="ARBA00022679"/>
    </source>
</evidence>
<keyword evidence="6" id="KW-0067">ATP-binding</keyword>
<dbReference type="SUPFAM" id="SSF111331">
    <property type="entry name" value="NAD kinase/diacylglycerol kinase-like"/>
    <property type="match status" value="1"/>
</dbReference>
<protein>
    <recommendedName>
        <fullName evidence="6">NAD kinase</fullName>
        <ecNumber evidence="6">2.7.1.23</ecNumber>
    </recommendedName>
    <alternativeName>
        <fullName evidence="6">ATP-dependent NAD kinase</fullName>
    </alternativeName>
</protein>
<feature type="binding site" evidence="6">
    <location>
        <begin position="166"/>
        <end position="171"/>
    </location>
    <ligand>
        <name>NAD(+)</name>
        <dbReference type="ChEBI" id="CHEBI:57540"/>
    </ligand>
</feature>
<keyword evidence="1 6" id="KW-0808">Transferase</keyword>
<feature type="binding site" evidence="6">
    <location>
        <begin position="121"/>
        <end position="122"/>
    </location>
    <ligand>
        <name>NAD(+)</name>
        <dbReference type="ChEBI" id="CHEBI:57540"/>
    </ligand>
</feature>
<dbReference type="PANTHER" id="PTHR20275:SF0">
    <property type="entry name" value="NAD KINASE"/>
    <property type="match status" value="1"/>
</dbReference>
<dbReference type="GO" id="GO:0005524">
    <property type="term" value="F:ATP binding"/>
    <property type="evidence" value="ECO:0007669"/>
    <property type="project" value="UniProtKB-KW"/>
</dbReference>
<dbReference type="GO" id="GO:0006741">
    <property type="term" value="P:NADP+ biosynthetic process"/>
    <property type="evidence" value="ECO:0007669"/>
    <property type="project" value="UniProtKB-UniRule"/>
</dbReference>
<comment type="caution">
    <text evidence="7">The sequence shown here is derived from an EMBL/GenBank/DDBJ whole genome shotgun (WGS) entry which is preliminary data.</text>
</comment>
<comment type="function">
    <text evidence="6">Involved in the regulation of the intracellular balance of NAD and NADP, and is a key enzyme in the biosynthesis of NADP. Catalyzes specifically the phosphorylation on 2'-hydroxyl of the adenosine moiety of NAD to yield NADP.</text>
</comment>
<keyword evidence="3 6" id="KW-0521">NADP</keyword>
<reference evidence="7" key="2">
    <citation type="submission" date="2021-04" db="EMBL/GenBank/DDBJ databases">
        <authorList>
            <person name="Gilroy R."/>
        </authorList>
    </citation>
    <scope>NUCLEOTIDE SEQUENCE</scope>
    <source>
        <strain evidence="7">26628</strain>
    </source>
</reference>
<feature type="binding site" evidence="6">
    <location>
        <begin position="53"/>
        <end position="54"/>
    </location>
    <ligand>
        <name>NAD(+)</name>
        <dbReference type="ChEBI" id="CHEBI:57540"/>
    </ligand>
</feature>
<dbReference type="GO" id="GO:0019674">
    <property type="term" value="P:NAD+ metabolic process"/>
    <property type="evidence" value="ECO:0007669"/>
    <property type="project" value="InterPro"/>
</dbReference>
<dbReference type="InterPro" id="IPR017438">
    <property type="entry name" value="ATP-NAD_kinase_N"/>
</dbReference>
<organism evidence="7 8">
    <name type="scientific">Candidatus Borkfalkia faecigallinarum</name>
    <dbReference type="NCBI Taxonomy" id="2838509"/>
    <lineage>
        <taxon>Bacteria</taxon>
        <taxon>Bacillati</taxon>
        <taxon>Bacillota</taxon>
        <taxon>Clostridia</taxon>
        <taxon>Christensenellales</taxon>
        <taxon>Christensenellaceae</taxon>
        <taxon>Candidatus Borkfalkia</taxon>
    </lineage>
</organism>
<comment type="catalytic activity">
    <reaction evidence="5 6">
        <text>NAD(+) + ATP = ADP + NADP(+) + H(+)</text>
        <dbReference type="Rhea" id="RHEA:18629"/>
        <dbReference type="ChEBI" id="CHEBI:15378"/>
        <dbReference type="ChEBI" id="CHEBI:30616"/>
        <dbReference type="ChEBI" id="CHEBI:57540"/>
        <dbReference type="ChEBI" id="CHEBI:58349"/>
        <dbReference type="ChEBI" id="CHEBI:456216"/>
        <dbReference type="EC" id="2.7.1.23"/>
    </reaction>
</comment>
<dbReference type="InterPro" id="IPR002504">
    <property type="entry name" value="NADK"/>
</dbReference>
<dbReference type="PANTHER" id="PTHR20275">
    <property type="entry name" value="NAD KINASE"/>
    <property type="match status" value="1"/>
</dbReference>
<comment type="caution">
    <text evidence="6">Lacks conserved residue(s) required for the propagation of feature annotation.</text>
</comment>
<reference evidence="7" key="1">
    <citation type="journal article" date="2021" name="PeerJ">
        <title>Extensive microbial diversity within the chicken gut microbiome revealed by metagenomics and culture.</title>
        <authorList>
            <person name="Gilroy R."/>
            <person name="Ravi A."/>
            <person name="Getino M."/>
            <person name="Pursley I."/>
            <person name="Horton D.L."/>
            <person name="Alikhan N.F."/>
            <person name="Baker D."/>
            <person name="Gharbi K."/>
            <person name="Hall N."/>
            <person name="Watson M."/>
            <person name="Adriaenssens E.M."/>
            <person name="Foster-Nyarko E."/>
            <person name="Jarju S."/>
            <person name="Secka A."/>
            <person name="Antonio M."/>
            <person name="Oren A."/>
            <person name="Chaudhuri R.R."/>
            <person name="La Ragione R."/>
            <person name="Hildebrand F."/>
            <person name="Pallen M.J."/>
        </authorList>
    </citation>
    <scope>NUCLEOTIDE SEQUENCE</scope>
    <source>
        <strain evidence="7">26628</strain>
    </source>
</reference>
<dbReference type="Gene3D" id="2.60.200.30">
    <property type="entry name" value="Probable inorganic polyphosphate/atp-NAD kinase, domain 2"/>
    <property type="match status" value="1"/>
</dbReference>
<sequence>MNVGIYCNRTTKKFASICESLFALLKRKKIAYTVFEDVGAIGGVDALVILGGDGTVLKAAIAAGRKGIRVLGINAGNLGFLTEFEGEQVAEAVALLTGRAEVERRSVLEVRAGGQTFYALNDAVFQRGAGGAADDNVVAVTAFIDGKKVDEFVGDGVIVSTPTGSTAYSLSAGGSILTPDIEAFILTPICAHSLHNRPIVFADSSELRVRLADSAVALDLFCDGRSALTMAGGEEAVLRKADFCVEFLKRADSNFFDRLLFKLTKWSK</sequence>
<proteinExistence type="inferred from homology"/>
<dbReference type="EMBL" id="DXFD01000077">
    <property type="protein sequence ID" value="HIX47028.1"/>
    <property type="molecule type" value="Genomic_DNA"/>
</dbReference>
<comment type="subcellular location">
    <subcellularLocation>
        <location evidence="6">Cytoplasm</location>
    </subcellularLocation>
</comment>
<dbReference type="Pfam" id="PF01513">
    <property type="entry name" value="NAD_kinase"/>
    <property type="match status" value="1"/>
</dbReference>
<keyword evidence="2 6" id="KW-0418">Kinase</keyword>
<dbReference type="InterPro" id="IPR016064">
    <property type="entry name" value="NAD/diacylglycerol_kinase_sf"/>
</dbReference>
<gene>
    <name evidence="6" type="primary">nadK</name>
    <name evidence="7" type="ORF">H9737_04990</name>
</gene>
<dbReference type="GO" id="GO:0005737">
    <property type="term" value="C:cytoplasm"/>
    <property type="evidence" value="ECO:0007669"/>
    <property type="project" value="UniProtKB-SubCell"/>
</dbReference>
<evidence type="ECO:0000313" key="7">
    <source>
        <dbReference type="EMBL" id="HIX47028.1"/>
    </source>
</evidence>
<evidence type="ECO:0000256" key="5">
    <source>
        <dbReference type="ARBA" id="ARBA00047925"/>
    </source>
</evidence>
<comment type="similarity">
    <text evidence="6">Belongs to the NAD kinase family.</text>
</comment>
<accession>A0A9D1VUF0</accession>
<dbReference type="InterPro" id="IPR017437">
    <property type="entry name" value="ATP-NAD_kinase_PpnK-typ_C"/>
</dbReference>
<feature type="binding site" evidence="6">
    <location>
        <position position="155"/>
    </location>
    <ligand>
        <name>NAD(+)</name>
        <dbReference type="ChEBI" id="CHEBI:57540"/>
    </ligand>
</feature>
<comment type="cofactor">
    <cofactor evidence="6">
        <name>a divalent metal cation</name>
        <dbReference type="ChEBI" id="CHEBI:60240"/>
    </cofactor>
</comment>
<keyword evidence="6" id="KW-0963">Cytoplasm</keyword>
<evidence type="ECO:0000313" key="8">
    <source>
        <dbReference type="Proteomes" id="UP000824249"/>
    </source>
</evidence>
<keyword evidence="6" id="KW-0547">Nucleotide-binding</keyword>
<dbReference type="Proteomes" id="UP000824249">
    <property type="component" value="Unassembled WGS sequence"/>
</dbReference>
<evidence type="ECO:0000256" key="3">
    <source>
        <dbReference type="ARBA" id="ARBA00022857"/>
    </source>
</evidence>